<comment type="subcellular location">
    <subcellularLocation>
        <location evidence="4">Membrane</location>
    </subcellularLocation>
</comment>
<dbReference type="Proteomes" id="UP001604336">
    <property type="component" value="Unassembled WGS sequence"/>
</dbReference>
<comment type="similarity">
    <text evidence="3 4">Belongs to the calcineurin regulatory subunit family.</text>
</comment>
<comment type="function">
    <text evidence="4">Acts as a calcium sensor. CBL proteins interact with CIPK serine-threonine protein kinases. Binding of a CBL protein to the regulatory NAF domain of a CIPK protein lead to the activation of the kinase in a calcium-dependent manner.</text>
</comment>
<evidence type="ECO:0000256" key="3">
    <source>
        <dbReference type="ARBA" id="ARBA00023774"/>
    </source>
</evidence>
<evidence type="ECO:0000313" key="6">
    <source>
        <dbReference type="EMBL" id="KAL2527735.1"/>
    </source>
</evidence>
<dbReference type="AlphaFoldDB" id="A0ABD1UT84"/>
<gene>
    <name evidence="6" type="ORF">Adt_12789</name>
</gene>
<dbReference type="InterPro" id="IPR002048">
    <property type="entry name" value="EF_hand_dom"/>
</dbReference>
<evidence type="ECO:0000313" key="7">
    <source>
        <dbReference type="Proteomes" id="UP001604336"/>
    </source>
</evidence>
<feature type="domain" description="EF-hand" evidence="5">
    <location>
        <begin position="101"/>
        <end position="136"/>
    </location>
</feature>
<dbReference type="GO" id="GO:0019900">
    <property type="term" value="F:kinase binding"/>
    <property type="evidence" value="ECO:0007669"/>
    <property type="project" value="UniProtKB-UniRule"/>
</dbReference>
<dbReference type="Pfam" id="PF00036">
    <property type="entry name" value="EF-hand_1"/>
    <property type="match status" value="1"/>
</dbReference>
<evidence type="ECO:0000256" key="2">
    <source>
        <dbReference type="ARBA" id="ARBA00022837"/>
    </source>
</evidence>
<evidence type="ECO:0000256" key="4">
    <source>
        <dbReference type="RuleBase" id="RU369080"/>
    </source>
</evidence>
<dbReference type="SMART" id="SM00054">
    <property type="entry name" value="EFh"/>
    <property type="match status" value="4"/>
</dbReference>
<organism evidence="6 7">
    <name type="scientific">Abeliophyllum distichum</name>
    <dbReference type="NCBI Taxonomy" id="126358"/>
    <lineage>
        <taxon>Eukaryota</taxon>
        <taxon>Viridiplantae</taxon>
        <taxon>Streptophyta</taxon>
        <taxon>Embryophyta</taxon>
        <taxon>Tracheophyta</taxon>
        <taxon>Spermatophyta</taxon>
        <taxon>Magnoliopsida</taxon>
        <taxon>eudicotyledons</taxon>
        <taxon>Gunneridae</taxon>
        <taxon>Pentapetalae</taxon>
        <taxon>asterids</taxon>
        <taxon>lamiids</taxon>
        <taxon>Lamiales</taxon>
        <taxon>Oleaceae</taxon>
        <taxon>Forsythieae</taxon>
        <taxon>Abeliophyllum</taxon>
    </lineage>
</organism>
<dbReference type="InterPro" id="IPR018247">
    <property type="entry name" value="EF_Hand_1_Ca_BS"/>
</dbReference>
<dbReference type="SUPFAM" id="SSF47473">
    <property type="entry name" value="EF-hand"/>
    <property type="match status" value="1"/>
</dbReference>
<dbReference type="EMBL" id="JBFOLK010000003">
    <property type="protein sequence ID" value="KAL2527735.1"/>
    <property type="molecule type" value="Genomic_DNA"/>
</dbReference>
<dbReference type="InterPro" id="IPR045198">
    <property type="entry name" value="CNBL1-10"/>
</dbReference>
<evidence type="ECO:0000256" key="1">
    <source>
        <dbReference type="ARBA" id="ARBA00022737"/>
    </source>
</evidence>
<evidence type="ECO:0000259" key="5">
    <source>
        <dbReference type="PROSITE" id="PS50222"/>
    </source>
</evidence>
<sequence length="211" mass="24234">MGCVCMKQRLAYEDPSILAAQTNFTVKEIKALNELFRKLSSSVNDDGVISREEFQLGLFRNSNEQSLFADRMFNLFDSNNDGVLDFGEFIRSLSTFHPDTPQVEKAIFTFKLYDIWQTGFIKREEVKKMITELLKESSLIISDDFIEAIIDKTFEEADSGKDGKIDIEEWKDFAIQNPSLLKNMTIPYLKDITTTFPSFVQRSEAGDEIAY</sequence>
<dbReference type="PROSITE" id="PS00018">
    <property type="entry name" value="EF_HAND_1"/>
    <property type="match status" value="1"/>
</dbReference>
<name>A0ABD1UT84_9LAMI</name>
<keyword evidence="4" id="KW-0472">Membrane</keyword>
<dbReference type="InterPro" id="IPR011992">
    <property type="entry name" value="EF-hand-dom_pair"/>
</dbReference>
<dbReference type="GO" id="GO:0005509">
    <property type="term" value="F:calcium ion binding"/>
    <property type="evidence" value="ECO:0007669"/>
    <property type="project" value="UniProtKB-UniRule"/>
</dbReference>
<reference evidence="7" key="1">
    <citation type="submission" date="2024-07" db="EMBL/GenBank/DDBJ databases">
        <title>Two chromosome-level genome assemblies of Korean endemic species Abeliophyllum distichum and Forsythia ovata (Oleaceae).</title>
        <authorList>
            <person name="Jang H."/>
        </authorList>
    </citation>
    <scope>NUCLEOTIDE SEQUENCE [LARGE SCALE GENOMIC DNA]</scope>
</reference>
<dbReference type="GO" id="GO:0016020">
    <property type="term" value="C:membrane"/>
    <property type="evidence" value="ECO:0007669"/>
    <property type="project" value="UniProtKB-SubCell"/>
</dbReference>
<comment type="subunit">
    <text evidence="4">Homodimer. Interacts with CIPK.</text>
</comment>
<keyword evidence="7" id="KW-1185">Reference proteome</keyword>
<dbReference type="PANTHER" id="PTHR23056">
    <property type="entry name" value="CALCINEURIN B"/>
    <property type="match status" value="1"/>
</dbReference>
<dbReference type="CDD" id="cd00051">
    <property type="entry name" value="EFh"/>
    <property type="match status" value="1"/>
</dbReference>
<dbReference type="FunFam" id="1.10.238.10:FF:000073">
    <property type="entry name" value="calcineurin B-like protein 3"/>
    <property type="match status" value="1"/>
</dbReference>
<dbReference type="PANTHER" id="PTHR23056:SF108">
    <property type="entry name" value="CALCINEURIN B-LIKE PROTEIN 5"/>
    <property type="match status" value="1"/>
</dbReference>
<dbReference type="Gene3D" id="1.10.238.10">
    <property type="entry name" value="EF-hand"/>
    <property type="match status" value="1"/>
</dbReference>
<proteinExistence type="inferred from homology"/>
<feature type="domain" description="EF-hand" evidence="5">
    <location>
        <begin position="64"/>
        <end position="99"/>
    </location>
</feature>
<dbReference type="PRINTS" id="PR00450">
    <property type="entry name" value="RECOVERIN"/>
</dbReference>
<keyword evidence="1 4" id="KW-0677">Repeat</keyword>
<protein>
    <recommendedName>
        <fullName evidence="4">Calcineurin B-like protein</fullName>
    </recommendedName>
</protein>
<keyword evidence="4" id="KW-0479">Metal-binding</keyword>
<dbReference type="Pfam" id="PF13202">
    <property type="entry name" value="EF-hand_5"/>
    <property type="match status" value="1"/>
</dbReference>
<keyword evidence="2 4" id="KW-0106">Calcium</keyword>
<dbReference type="Pfam" id="PF13499">
    <property type="entry name" value="EF-hand_7"/>
    <property type="match status" value="1"/>
</dbReference>
<accession>A0ABD1UT84</accession>
<comment type="caution">
    <text evidence="6">The sequence shown here is derived from an EMBL/GenBank/DDBJ whole genome shotgun (WGS) entry which is preliminary data.</text>
</comment>
<feature type="domain" description="EF-hand" evidence="5">
    <location>
        <begin position="145"/>
        <end position="180"/>
    </location>
</feature>
<dbReference type="GO" id="GO:0019722">
    <property type="term" value="P:calcium-mediated signaling"/>
    <property type="evidence" value="ECO:0007669"/>
    <property type="project" value="UniProtKB-UniRule"/>
</dbReference>
<dbReference type="PROSITE" id="PS50222">
    <property type="entry name" value="EF_HAND_2"/>
    <property type="match status" value="3"/>
</dbReference>